<feature type="transmembrane region" description="Helical" evidence="1">
    <location>
        <begin position="54"/>
        <end position="71"/>
    </location>
</feature>
<keyword evidence="1" id="KW-1133">Transmembrane helix</keyword>
<sequence length="78" mass="8189">MSERQPSTPNAVTGGALIGIGGLILLRVVGPARLLSLLFLAAGAFYLNRTDPKRLTAVLIVVGVGLGWVAYRTASQRL</sequence>
<organism evidence="2 3">
    <name type="scientific">Nostocoides australiense Ben110</name>
    <dbReference type="NCBI Taxonomy" id="1193182"/>
    <lineage>
        <taxon>Bacteria</taxon>
        <taxon>Bacillati</taxon>
        <taxon>Actinomycetota</taxon>
        <taxon>Actinomycetes</taxon>
        <taxon>Micrococcales</taxon>
        <taxon>Intrasporangiaceae</taxon>
        <taxon>Nostocoides</taxon>
    </lineage>
</organism>
<accession>W6JXD3</accession>
<feature type="transmembrane region" description="Helical" evidence="1">
    <location>
        <begin position="20"/>
        <end position="47"/>
    </location>
</feature>
<dbReference type="EMBL" id="CAJA01000186">
    <property type="protein sequence ID" value="CCH73391.1"/>
    <property type="molecule type" value="Genomic_DNA"/>
</dbReference>
<dbReference type="STRING" id="1193182.BN11_2660003"/>
<protein>
    <submittedName>
        <fullName evidence="2">Uncharacterized protein</fullName>
    </submittedName>
</protein>
<dbReference type="RefSeq" id="WP_048698980.1">
    <property type="nucleotide sequence ID" value="NZ_HG764815.1"/>
</dbReference>
<comment type="caution">
    <text evidence="2">The sequence shown here is derived from an EMBL/GenBank/DDBJ whole genome shotgun (WGS) entry which is preliminary data.</text>
</comment>
<dbReference type="AlphaFoldDB" id="W6JXD3"/>
<keyword evidence="3" id="KW-1185">Reference proteome</keyword>
<keyword evidence="1" id="KW-0472">Membrane</keyword>
<evidence type="ECO:0000313" key="2">
    <source>
        <dbReference type="EMBL" id="CCH73391.1"/>
    </source>
</evidence>
<evidence type="ECO:0000313" key="3">
    <source>
        <dbReference type="Proteomes" id="UP000035763"/>
    </source>
</evidence>
<dbReference type="Proteomes" id="UP000035763">
    <property type="component" value="Unassembled WGS sequence"/>
</dbReference>
<gene>
    <name evidence="2" type="ORF">BN11_2660003</name>
</gene>
<evidence type="ECO:0000256" key="1">
    <source>
        <dbReference type="SAM" id="Phobius"/>
    </source>
</evidence>
<proteinExistence type="predicted"/>
<reference evidence="2 3" key="1">
    <citation type="journal article" date="2013" name="ISME J.">
        <title>A metabolic model for members of the genus Tetrasphaera involved in enhanced biological phosphorus removal.</title>
        <authorList>
            <person name="Kristiansen R."/>
            <person name="Nguyen H.T.T."/>
            <person name="Saunders A.M."/>
            <person name="Nielsen J.L."/>
            <person name="Wimmer R."/>
            <person name="Le V.Q."/>
            <person name="McIlroy S.J."/>
            <person name="Petrovski S."/>
            <person name="Seviour R.J."/>
            <person name="Calteau A."/>
            <person name="Nielsen K.L."/>
            <person name="Nielsen P.H."/>
        </authorList>
    </citation>
    <scope>NUCLEOTIDE SEQUENCE [LARGE SCALE GENOMIC DNA]</scope>
    <source>
        <strain evidence="2 3">Ben110</strain>
    </source>
</reference>
<name>W6JXD3_9MICO</name>
<keyword evidence="1" id="KW-0812">Transmembrane</keyword>